<comment type="caution">
    <text evidence="2">The sequence shown here is derived from an EMBL/GenBank/DDBJ whole genome shotgun (WGS) entry which is preliminary data.</text>
</comment>
<dbReference type="OrthoDB" id="9791851at2"/>
<sequence>MQKTLLIKALIVFGLMLLIGLPLLMIQETIKERMQFRQEAVDSIAADSVREQTLIGPILVIPYVEQYDERVDIPVDKEVKGAAPARTEVQRRVMQRRLLVYPNNLLQEGTIETDRRYRGIHQVLVYSGQHAFKGDFTIPSLEQLPRKVPDARISAGQPFVALSIEDVRGIRNIPKIDWGGRQIEFEQGTDLFAFRSGLHAPLGAMPLAAPQQVKFSFELGLDGIERQHFVPVAKNTQVVLKSNWPHPQFGGRFLPSPKHRQIDASGFVVEWGISALASDAQRQISAIEAEFKVPDHAPLGQVDRFSVGFIEPVNVYSQSDRATKYGLLFVALTFAAFLIFEILKSLPIHPVQYLLVGLALVIFFLLLVGLAEHIAFWMAYVIASAACIVLTSFYLTYVLRSAARAIGFGVALTMLYGALYGLLNSESNALVMGSILLFAVLAAVMVVTRKVDWYQVGKSNTLPAGNPHEQLKDA</sequence>
<gene>
    <name evidence="2" type="ORF">ASR47_1002223</name>
</gene>
<evidence type="ECO:0000256" key="1">
    <source>
        <dbReference type="SAM" id="Phobius"/>
    </source>
</evidence>
<evidence type="ECO:0000313" key="2">
    <source>
        <dbReference type="EMBL" id="OBV37170.1"/>
    </source>
</evidence>
<feature type="transmembrane region" description="Helical" evidence="1">
    <location>
        <begin position="405"/>
        <end position="423"/>
    </location>
</feature>
<proteinExistence type="predicted"/>
<keyword evidence="1" id="KW-0812">Transmembrane</keyword>
<keyword evidence="1" id="KW-1133">Transmembrane helix</keyword>
<dbReference type="PANTHER" id="PTHR30092">
    <property type="entry name" value="INNER MEMBRANE PROTEIN CRED"/>
    <property type="match status" value="1"/>
</dbReference>
<protein>
    <submittedName>
        <fullName evidence="2">Inner membrane protein</fullName>
    </submittedName>
</protein>
<evidence type="ECO:0000313" key="3">
    <source>
        <dbReference type="Proteomes" id="UP000092713"/>
    </source>
</evidence>
<feature type="transmembrane region" description="Helical" evidence="1">
    <location>
        <begin position="350"/>
        <end position="371"/>
    </location>
</feature>
<dbReference type="GO" id="GO:0005886">
    <property type="term" value="C:plasma membrane"/>
    <property type="evidence" value="ECO:0007669"/>
    <property type="project" value="TreeGrafter"/>
</dbReference>
<dbReference type="PIRSF" id="PIRSF004548">
    <property type="entry name" value="CreD"/>
    <property type="match status" value="1"/>
</dbReference>
<feature type="transmembrane region" description="Helical" evidence="1">
    <location>
        <begin position="377"/>
        <end position="398"/>
    </location>
</feature>
<organism evidence="2 3">
    <name type="scientific">Janthinobacterium psychrotolerans</name>
    <dbReference type="NCBI Taxonomy" id="1747903"/>
    <lineage>
        <taxon>Bacteria</taxon>
        <taxon>Pseudomonadati</taxon>
        <taxon>Pseudomonadota</taxon>
        <taxon>Betaproteobacteria</taxon>
        <taxon>Burkholderiales</taxon>
        <taxon>Oxalobacteraceae</taxon>
        <taxon>Janthinobacterium</taxon>
    </lineage>
</organism>
<feature type="transmembrane region" description="Helical" evidence="1">
    <location>
        <begin position="325"/>
        <end position="343"/>
    </location>
</feature>
<keyword evidence="3" id="KW-1185">Reference proteome</keyword>
<dbReference type="AlphaFoldDB" id="A0A1A7BXE9"/>
<accession>A0A1A7BXE9</accession>
<keyword evidence="1" id="KW-0472">Membrane</keyword>
<name>A0A1A7BXE9_9BURK</name>
<dbReference type="RefSeq" id="WP_065310153.1">
    <property type="nucleotide sequence ID" value="NZ_LOCQ01000061.1"/>
</dbReference>
<dbReference type="PANTHER" id="PTHR30092:SF0">
    <property type="entry name" value="INNER MEMBRANE PROTEIN CRED"/>
    <property type="match status" value="1"/>
</dbReference>
<dbReference type="PATRIC" id="fig|1747903.4.peg.671"/>
<dbReference type="NCBIfam" id="NF008712">
    <property type="entry name" value="PRK11715.1-1"/>
    <property type="match status" value="1"/>
</dbReference>
<dbReference type="EMBL" id="LOCQ01000061">
    <property type="protein sequence ID" value="OBV37170.1"/>
    <property type="molecule type" value="Genomic_DNA"/>
</dbReference>
<feature type="transmembrane region" description="Helical" evidence="1">
    <location>
        <begin position="5"/>
        <end position="26"/>
    </location>
</feature>
<dbReference type="STRING" id="1747903.ASR47_1002223"/>
<reference evidence="2 3" key="1">
    <citation type="submission" date="2016-04" db="EMBL/GenBank/DDBJ databases">
        <title>Draft genome sequence of Janthinobacterium psychrotolerans sp. nov., isolated from freshwater sediments in Denmark.</title>
        <authorList>
            <person name="Gong X."/>
            <person name="Skrivergaard S."/>
            <person name="Korsgaard B.S."/>
            <person name="Schreiber L."/>
            <person name="Marshall I.P."/>
            <person name="Finster K."/>
            <person name="Schramm A."/>
        </authorList>
    </citation>
    <scope>NUCLEOTIDE SEQUENCE [LARGE SCALE GENOMIC DNA]</scope>
    <source>
        <strain evidence="2 3">S3-2</strain>
    </source>
</reference>
<dbReference type="InterPro" id="IPR010364">
    <property type="entry name" value="Uncharacterised_IM_CreD"/>
</dbReference>
<dbReference type="Proteomes" id="UP000092713">
    <property type="component" value="Unassembled WGS sequence"/>
</dbReference>
<feature type="transmembrane region" description="Helical" evidence="1">
    <location>
        <begin position="429"/>
        <end position="448"/>
    </location>
</feature>
<dbReference type="Pfam" id="PF06123">
    <property type="entry name" value="CreD"/>
    <property type="match status" value="1"/>
</dbReference>